<proteinExistence type="predicted"/>
<evidence type="ECO:0000256" key="1">
    <source>
        <dbReference type="SAM" id="MobiDB-lite"/>
    </source>
</evidence>
<gene>
    <name evidence="3" type="ORF">SNOG_03480</name>
</gene>
<feature type="chain" id="PRO_5004178298" evidence="2">
    <location>
        <begin position="20"/>
        <end position="347"/>
    </location>
</feature>
<dbReference type="Proteomes" id="UP000001055">
    <property type="component" value="Unassembled WGS sequence"/>
</dbReference>
<protein>
    <submittedName>
        <fullName evidence="3">Uncharacterized protein</fullName>
    </submittedName>
</protein>
<dbReference type="EMBL" id="CH445329">
    <property type="protein sequence ID" value="EAT88685.2"/>
    <property type="molecule type" value="Genomic_DNA"/>
</dbReference>
<feature type="signal peptide" evidence="2">
    <location>
        <begin position="1"/>
        <end position="19"/>
    </location>
</feature>
<accession>Q0UXN4</accession>
<feature type="region of interest" description="Disordered" evidence="1">
    <location>
        <begin position="118"/>
        <end position="144"/>
    </location>
</feature>
<dbReference type="RefSeq" id="XP_001794043.1">
    <property type="nucleotide sequence ID" value="XM_001793991.1"/>
</dbReference>
<feature type="compositionally biased region" description="Low complexity" evidence="1">
    <location>
        <begin position="130"/>
        <end position="144"/>
    </location>
</feature>
<dbReference type="KEGG" id="pno:SNOG_03480"/>
<dbReference type="HOGENOM" id="CLU_799519_0_0_1"/>
<feature type="compositionally biased region" description="Acidic residues" evidence="1">
    <location>
        <begin position="118"/>
        <end position="127"/>
    </location>
</feature>
<evidence type="ECO:0000313" key="4">
    <source>
        <dbReference type="Proteomes" id="UP000001055"/>
    </source>
</evidence>
<keyword evidence="2" id="KW-0732">Signal</keyword>
<dbReference type="AlphaFoldDB" id="Q0UXN4"/>
<evidence type="ECO:0000313" key="3">
    <source>
        <dbReference type="EMBL" id="EAT88685.2"/>
    </source>
</evidence>
<dbReference type="InParanoid" id="Q0UXN4"/>
<sequence length="347" mass="39466">MQQFLSILSFLYYIGCYVANGGTAGSPELIGDYNGARTQLDPNGQRDCFYWCIFDAPDAPYNFIALENGINCLCANQTNPNVNAIKRDDSECNVVALGTTDEAGGGDNRITLFRVEGYEDPSEEPGDSPDTTTSTTDTTTSTTDTTTSTIATNFCYDDIKVNDFNLYHSNWNRNRNVEDNDVNINLNHRNRDGNVDDHDLNLNLSHRHRNRNVVNSHNDVKVDHFHFNHSNGKQGASSSQYRYIPHLTGILTLHHRHVHHQAPPNTGSIHIHQYLALHHRHIQHQYIYIYIYLLHRHLALHHIHLDDPNNNHRPHNHHFHNVDADIDNIGSATICTSLFNLFCAQML</sequence>
<name>Q0UXN4_PHANO</name>
<reference evidence="4" key="1">
    <citation type="journal article" date="2007" name="Plant Cell">
        <title>Dothideomycete-plant interactions illuminated by genome sequencing and EST analysis of the wheat pathogen Stagonospora nodorum.</title>
        <authorList>
            <person name="Hane J.K."/>
            <person name="Lowe R.G."/>
            <person name="Solomon P.S."/>
            <person name="Tan K.C."/>
            <person name="Schoch C.L."/>
            <person name="Spatafora J.W."/>
            <person name="Crous P.W."/>
            <person name="Kodira C."/>
            <person name="Birren B.W."/>
            <person name="Galagan J.E."/>
            <person name="Torriani S.F."/>
            <person name="McDonald B.A."/>
            <person name="Oliver R.P."/>
        </authorList>
    </citation>
    <scope>NUCLEOTIDE SEQUENCE [LARGE SCALE GENOMIC DNA]</scope>
    <source>
        <strain evidence="4">SN15 / ATCC MYA-4574 / FGSC 10173</strain>
    </source>
</reference>
<organism evidence="3 4">
    <name type="scientific">Phaeosphaeria nodorum (strain SN15 / ATCC MYA-4574 / FGSC 10173)</name>
    <name type="common">Glume blotch fungus</name>
    <name type="synonym">Parastagonospora nodorum</name>
    <dbReference type="NCBI Taxonomy" id="321614"/>
    <lineage>
        <taxon>Eukaryota</taxon>
        <taxon>Fungi</taxon>
        <taxon>Dikarya</taxon>
        <taxon>Ascomycota</taxon>
        <taxon>Pezizomycotina</taxon>
        <taxon>Dothideomycetes</taxon>
        <taxon>Pleosporomycetidae</taxon>
        <taxon>Pleosporales</taxon>
        <taxon>Pleosporineae</taxon>
        <taxon>Phaeosphaeriaceae</taxon>
        <taxon>Parastagonospora</taxon>
    </lineage>
</organism>
<evidence type="ECO:0000256" key="2">
    <source>
        <dbReference type="SAM" id="SignalP"/>
    </source>
</evidence>
<dbReference type="GeneID" id="5970906"/>